<feature type="compositionally biased region" description="Low complexity" evidence="1">
    <location>
        <begin position="107"/>
        <end position="122"/>
    </location>
</feature>
<evidence type="ECO:0000313" key="2">
    <source>
        <dbReference type="EMBL" id="VDN16658.1"/>
    </source>
</evidence>
<feature type="compositionally biased region" description="Polar residues" evidence="1">
    <location>
        <begin position="78"/>
        <end position="87"/>
    </location>
</feature>
<dbReference type="EMBL" id="UYRU01066633">
    <property type="protein sequence ID" value="VDN16658.1"/>
    <property type="molecule type" value="Genomic_DNA"/>
</dbReference>
<sequence length="206" mass="21956">MRHFPGAATRVKALTADFSGTALSATNQHIFSKPRSKSLRSASMHIPLSPERKASATKTELMERLFVKTPAKRILNPSKYQPESTPGTYRASEVSKAQDATEEVTKAATAPSSLTSTPVSPSEDVKAASVTTAAMSSETEEPRQRGSGQAIEMLPLEPLTTPPALPAESPACLGVCIPIPSLISLNTHKNLNELMVGRCVPLAFFV</sequence>
<dbReference type="AlphaFoldDB" id="A0A3P7M336"/>
<gene>
    <name evidence="2" type="ORF">DILT_LOCUS12489</name>
</gene>
<keyword evidence="3" id="KW-1185">Reference proteome</keyword>
<proteinExistence type="predicted"/>
<dbReference type="Proteomes" id="UP000281553">
    <property type="component" value="Unassembled WGS sequence"/>
</dbReference>
<accession>A0A3P7M336</accession>
<name>A0A3P7M336_DIBLA</name>
<protein>
    <submittedName>
        <fullName evidence="2">Uncharacterized protein</fullName>
    </submittedName>
</protein>
<feature type="region of interest" description="Disordered" evidence="1">
    <location>
        <begin position="76"/>
        <end position="148"/>
    </location>
</feature>
<evidence type="ECO:0000256" key="1">
    <source>
        <dbReference type="SAM" id="MobiDB-lite"/>
    </source>
</evidence>
<reference evidence="2 3" key="1">
    <citation type="submission" date="2018-11" db="EMBL/GenBank/DDBJ databases">
        <authorList>
            <consortium name="Pathogen Informatics"/>
        </authorList>
    </citation>
    <scope>NUCLEOTIDE SEQUENCE [LARGE SCALE GENOMIC DNA]</scope>
</reference>
<evidence type="ECO:0000313" key="3">
    <source>
        <dbReference type="Proteomes" id="UP000281553"/>
    </source>
</evidence>
<organism evidence="2 3">
    <name type="scientific">Dibothriocephalus latus</name>
    <name type="common">Fish tapeworm</name>
    <name type="synonym">Diphyllobothrium latum</name>
    <dbReference type="NCBI Taxonomy" id="60516"/>
    <lineage>
        <taxon>Eukaryota</taxon>
        <taxon>Metazoa</taxon>
        <taxon>Spiralia</taxon>
        <taxon>Lophotrochozoa</taxon>
        <taxon>Platyhelminthes</taxon>
        <taxon>Cestoda</taxon>
        <taxon>Eucestoda</taxon>
        <taxon>Diphyllobothriidea</taxon>
        <taxon>Diphyllobothriidae</taxon>
        <taxon>Dibothriocephalus</taxon>
    </lineage>
</organism>